<proteinExistence type="predicted"/>
<dbReference type="AlphaFoldDB" id="A0A1H8QYA9"/>
<dbReference type="EMBL" id="FOCL01000009">
    <property type="protein sequence ID" value="SEO58834.1"/>
    <property type="molecule type" value="Genomic_DNA"/>
</dbReference>
<keyword evidence="2" id="KW-1185">Reference proteome</keyword>
<evidence type="ECO:0000313" key="1">
    <source>
        <dbReference type="EMBL" id="SEO58834.1"/>
    </source>
</evidence>
<dbReference type="Proteomes" id="UP000198942">
    <property type="component" value="Unassembled WGS sequence"/>
</dbReference>
<gene>
    <name evidence="1" type="ORF">SAMN05192574_109195</name>
</gene>
<evidence type="ECO:0000313" key="2">
    <source>
        <dbReference type="Proteomes" id="UP000198942"/>
    </source>
</evidence>
<dbReference type="RefSeq" id="WP_091216866.1">
    <property type="nucleotide sequence ID" value="NZ_FOCL01000009.1"/>
</dbReference>
<dbReference type="OrthoDB" id="669808at2"/>
<name>A0A1H8QYA9_9SPHI</name>
<protein>
    <submittedName>
        <fullName evidence="1">Uncharacterized protein</fullName>
    </submittedName>
</protein>
<sequence length="162" mass="18815">MEKFLKTPDQISALMQHWFLSYHGKDRNFFSGSEVFTFFDLIPEGLQRALLQRASLDEHEKPVFLLNCGNAGFVLNTTHRFIRIGESDFDSIFYTDFIWHSGYKSIRIEGTSTGIKSEGYFAEFGLETQTREIVYWLIPSGRAGFAFWNVTKKCELIGRKYL</sequence>
<reference evidence="2" key="1">
    <citation type="submission" date="2016-10" db="EMBL/GenBank/DDBJ databases">
        <authorList>
            <person name="Varghese N."/>
            <person name="Submissions S."/>
        </authorList>
    </citation>
    <scope>NUCLEOTIDE SEQUENCE [LARGE SCALE GENOMIC DNA]</scope>
    <source>
        <strain evidence="2">Gh-48</strain>
    </source>
</reference>
<organism evidence="1 2">
    <name type="scientific">Mucilaginibacter gossypiicola</name>
    <dbReference type="NCBI Taxonomy" id="551995"/>
    <lineage>
        <taxon>Bacteria</taxon>
        <taxon>Pseudomonadati</taxon>
        <taxon>Bacteroidota</taxon>
        <taxon>Sphingobacteriia</taxon>
        <taxon>Sphingobacteriales</taxon>
        <taxon>Sphingobacteriaceae</taxon>
        <taxon>Mucilaginibacter</taxon>
    </lineage>
</organism>
<accession>A0A1H8QYA9</accession>